<evidence type="ECO:0000256" key="1">
    <source>
        <dbReference type="SAM" id="MobiDB-lite"/>
    </source>
</evidence>
<sequence length="203" mass="23946">MPTKYVGRTTAWQGKRIWEILCNLKDFGKGRLLTKGMWEFKYPNEISYIKVLKAEPIMDQENKFGAVWCKQVFRNQHDGERLMRKGVYSPDWKLIHKEDEHKYLEAPKVIREEKIFPRQTRPPPAMEESFRLEKLQEGISISGPIYIDMCLSGEGKSKTNYRRAKETETPNVTIEKPHKASPHRLFYDHLDSYEAPLQDRSET</sequence>
<dbReference type="GO" id="GO:0003735">
    <property type="term" value="F:structural constituent of ribosome"/>
    <property type="evidence" value="ECO:0007669"/>
    <property type="project" value="InterPro"/>
</dbReference>
<reference evidence="2" key="1">
    <citation type="submission" date="2020-11" db="EMBL/GenBank/DDBJ databases">
        <authorList>
            <person name="Tran Van P."/>
        </authorList>
    </citation>
    <scope>NUCLEOTIDE SEQUENCE</scope>
</reference>
<dbReference type="PANTHER" id="PTHR28589">
    <property type="entry name" value="28S RIBOSOMAL PROTEIN S34, MITOCHONDRIAL"/>
    <property type="match status" value="1"/>
</dbReference>
<dbReference type="InterPro" id="IPR032053">
    <property type="entry name" value="Ribosomal_mS34"/>
</dbReference>
<dbReference type="EMBL" id="CAJPEV010002656">
    <property type="protein sequence ID" value="CAG0897651.1"/>
    <property type="molecule type" value="Genomic_DNA"/>
</dbReference>
<gene>
    <name evidence="2" type="ORF">DSTB1V02_LOCUS9891</name>
</gene>
<feature type="region of interest" description="Disordered" evidence="1">
    <location>
        <begin position="161"/>
        <end position="182"/>
    </location>
</feature>
<dbReference type="Proteomes" id="UP000677054">
    <property type="component" value="Unassembled WGS sequence"/>
</dbReference>
<name>A0A7R9FPI8_9CRUS</name>
<dbReference type="PANTHER" id="PTHR28589:SF1">
    <property type="entry name" value="SMALL RIBOSOMAL SUBUNIT PROTEIN MS34"/>
    <property type="match status" value="1"/>
</dbReference>
<proteinExistence type="predicted"/>
<dbReference type="OrthoDB" id="16434at2759"/>
<dbReference type="GO" id="GO:0005739">
    <property type="term" value="C:mitochondrion"/>
    <property type="evidence" value="ECO:0007669"/>
    <property type="project" value="InterPro"/>
</dbReference>
<dbReference type="AlphaFoldDB" id="A0A7R9FPI8"/>
<dbReference type="EMBL" id="LR902173">
    <property type="protein sequence ID" value="CAD7250108.1"/>
    <property type="molecule type" value="Genomic_DNA"/>
</dbReference>
<evidence type="ECO:0000313" key="3">
    <source>
        <dbReference type="Proteomes" id="UP000677054"/>
    </source>
</evidence>
<organism evidence="2">
    <name type="scientific">Darwinula stevensoni</name>
    <dbReference type="NCBI Taxonomy" id="69355"/>
    <lineage>
        <taxon>Eukaryota</taxon>
        <taxon>Metazoa</taxon>
        <taxon>Ecdysozoa</taxon>
        <taxon>Arthropoda</taxon>
        <taxon>Crustacea</taxon>
        <taxon>Oligostraca</taxon>
        <taxon>Ostracoda</taxon>
        <taxon>Podocopa</taxon>
        <taxon>Podocopida</taxon>
        <taxon>Darwinulocopina</taxon>
        <taxon>Darwinuloidea</taxon>
        <taxon>Darwinulidae</taxon>
        <taxon>Darwinula</taxon>
    </lineage>
</organism>
<protein>
    <submittedName>
        <fullName evidence="2">Uncharacterized protein</fullName>
    </submittedName>
</protein>
<accession>A0A7R9FPI8</accession>
<evidence type="ECO:0000313" key="2">
    <source>
        <dbReference type="EMBL" id="CAD7250108.1"/>
    </source>
</evidence>
<dbReference type="Pfam" id="PF16053">
    <property type="entry name" value="MRP-S34"/>
    <property type="match status" value="1"/>
</dbReference>
<keyword evidence="3" id="KW-1185">Reference proteome</keyword>